<organism evidence="2 3">
    <name type="scientific">Planosporangium mesophilum</name>
    <dbReference type="NCBI Taxonomy" id="689768"/>
    <lineage>
        <taxon>Bacteria</taxon>
        <taxon>Bacillati</taxon>
        <taxon>Actinomycetota</taxon>
        <taxon>Actinomycetes</taxon>
        <taxon>Micromonosporales</taxon>
        <taxon>Micromonosporaceae</taxon>
        <taxon>Planosporangium</taxon>
    </lineage>
</organism>
<dbReference type="PANTHER" id="PTHR43252:SF6">
    <property type="entry name" value="NEGATIVE TRANSCRIPTION REGULATOR PADR"/>
    <property type="match status" value="1"/>
</dbReference>
<comment type="caution">
    <text evidence="2">The sequence shown here is derived from an EMBL/GenBank/DDBJ whole genome shotgun (WGS) entry which is preliminary data.</text>
</comment>
<gene>
    <name evidence="2" type="ORF">Pme01_07560</name>
</gene>
<accession>A0A8J3T7A0</accession>
<dbReference type="Proteomes" id="UP000599074">
    <property type="component" value="Unassembled WGS sequence"/>
</dbReference>
<feature type="domain" description="Transcription regulator PadR N-terminal" evidence="1">
    <location>
        <begin position="2"/>
        <end position="79"/>
    </location>
</feature>
<dbReference type="SUPFAM" id="SSF46785">
    <property type="entry name" value="Winged helix' DNA-binding domain"/>
    <property type="match status" value="1"/>
</dbReference>
<dbReference type="InterPro" id="IPR036388">
    <property type="entry name" value="WH-like_DNA-bd_sf"/>
</dbReference>
<reference evidence="2" key="1">
    <citation type="submission" date="2021-01" db="EMBL/GenBank/DDBJ databases">
        <title>Whole genome shotgun sequence of Planosporangium mesophilum NBRC 109066.</title>
        <authorList>
            <person name="Komaki H."/>
            <person name="Tamura T."/>
        </authorList>
    </citation>
    <scope>NUCLEOTIDE SEQUENCE</scope>
    <source>
        <strain evidence="2">NBRC 109066</strain>
    </source>
</reference>
<dbReference type="PANTHER" id="PTHR43252">
    <property type="entry name" value="TRANSCRIPTIONAL REGULATOR YQJI"/>
    <property type="match status" value="1"/>
</dbReference>
<dbReference type="Gene3D" id="1.10.10.10">
    <property type="entry name" value="Winged helix-like DNA-binding domain superfamily/Winged helix DNA-binding domain"/>
    <property type="match status" value="1"/>
</dbReference>
<evidence type="ECO:0000259" key="1">
    <source>
        <dbReference type="Pfam" id="PF03551"/>
    </source>
</evidence>
<name>A0A8J3T7A0_9ACTN</name>
<evidence type="ECO:0000313" key="3">
    <source>
        <dbReference type="Proteomes" id="UP000599074"/>
    </source>
</evidence>
<dbReference type="InterPro" id="IPR005149">
    <property type="entry name" value="Tscrpt_reg_PadR_N"/>
</dbReference>
<evidence type="ECO:0000313" key="2">
    <source>
        <dbReference type="EMBL" id="GII21159.1"/>
    </source>
</evidence>
<sequence>MILGLVKWLQPVHGYDVRRELMSWGVDQWANIQPGSIYHALRKLAEEGLLAEVATEQVGGRPARTTYRVTRAGDQEFQELLRRYWWEYQDPFDPFGAAFSYLPALPRREAVAALRNRVRLLEARIEPMRALLAGEPEWSKYKPAHVTWMAELTVARAEAEIAWCGRIADRIAAGEGWHDSEVDQAEFGRRWRAAIADEFGPGPVEK</sequence>
<keyword evidence="3" id="KW-1185">Reference proteome</keyword>
<protein>
    <submittedName>
        <fullName evidence="2">PadR family transcriptional regulator</fullName>
    </submittedName>
</protein>
<dbReference type="EMBL" id="BOON01000006">
    <property type="protein sequence ID" value="GII21159.1"/>
    <property type="molecule type" value="Genomic_DNA"/>
</dbReference>
<dbReference type="InterPro" id="IPR036390">
    <property type="entry name" value="WH_DNA-bd_sf"/>
</dbReference>
<dbReference type="AlphaFoldDB" id="A0A8J3T7A0"/>
<proteinExistence type="predicted"/>
<dbReference type="Pfam" id="PF03551">
    <property type="entry name" value="PadR"/>
    <property type="match status" value="1"/>
</dbReference>